<dbReference type="KEGG" id="aten:116292934"/>
<evidence type="ECO:0000313" key="9">
    <source>
        <dbReference type="Proteomes" id="UP000515163"/>
    </source>
</evidence>
<evidence type="ECO:0000256" key="5">
    <source>
        <dbReference type="PROSITE-ProRule" id="PRU00108"/>
    </source>
</evidence>
<accession>A0A6P8HU48</accession>
<dbReference type="AlphaFoldDB" id="A0A6P8HU48"/>
<dbReference type="PRINTS" id="PR00024">
    <property type="entry name" value="HOMEOBOX"/>
</dbReference>
<dbReference type="GeneID" id="116292934"/>
<dbReference type="GO" id="GO:0000981">
    <property type="term" value="F:DNA-binding transcription factor activity, RNA polymerase II-specific"/>
    <property type="evidence" value="ECO:0007669"/>
    <property type="project" value="InterPro"/>
</dbReference>
<feature type="DNA-binding region" description="Homeobox" evidence="5">
    <location>
        <begin position="108"/>
        <end position="167"/>
    </location>
</feature>
<dbReference type="SMART" id="SM00389">
    <property type="entry name" value="HOX"/>
    <property type="match status" value="1"/>
</dbReference>
<dbReference type="GO" id="GO:0003677">
    <property type="term" value="F:DNA binding"/>
    <property type="evidence" value="ECO:0007669"/>
    <property type="project" value="UniProtKB-UniRule"/>
</dbReference>
<evidence type="ECO:0000256" key="7">
    <source>
        <dbReference type="SAM" id="MobiDB-lite"/>
    </source>
</evidence>
<dbReference type="OrthoDB" id="5950515at2759"/>
<dbReference type="Gene3D" id="1.10.10.60">
    <property type="entry name" value="Homeodomain-like"/>
    <property type="match status" value="1"/>
</dbReference>
<dbReference type="InterPro" id="IPR020479">
    <property type="entry name" value="HD_metazoa"/>
</dbReference>
<dbReference type="PROSITE" id="PS50071">
    <property type="entry name" value="HOMEOBOX_2"/>
    <property type="match status" value="1"/>
</dbReference>
<dbReference type="FunCoup" id="A0A6P8HU48">
    <property type="interactions" value="417"/>
</dbReference>
<sequence length="235" mass="26951">MEGAEQQTVQSPRQGFSIAALLGTTSRQQPHRPKPERALHGQLYSQEYHPHSLNRMSSSFDVGPPMHLPRTLWESLPEARGIAHQGTSTNIVQLDRTRERRKSKDSSKKRTRTAFTNHQIKVLESEFKSSRYLTVSRRNELAKLLELSDNQIKIWFQNRRTKLKRQIAVDIAFSMSLSGHFFPCHPTMHTDSHCPRCVFKMPSWRNYSSGATSFDGPFCHEAGFSSMNPQMPLTL</sequence>
<keyword evidence="3 5" id="KW-0371">Homeobox</keyword>
<keyword evidence="9" id="KW-1185">Reference proteome</keyword>
<comment type="subcellular location">
    <subcellularLocation>
        <location evidence="1 5 6">Nucleus</location>
    </subcellularLocation>
</comment>
<evidence type="ECO:0000256" key="2">
    <source>
        <dbReference type="ARBA" id="ARBA00023125"/>
    </source>
</evidence>
<evidence type="ECO:0000256" key="1">
    <source>
        <dbReference type="ARBA" id="ARBA00004123"/>
    </source>
</evidence>
<keyword evidence="2 5" id="KW-0238">DNA-binding</keyword>
<evidence type="ECO:0000256" key="6">
    <source>
        <dbReference type="RuleBase" id="RU000682"/>
    </source>
</evidence>
<gene>
    <name evidence="10" type="primary">LOC116292934</name>
</gene>
<evidence type="ECO:0000259" key="8">
    <source>
        <dbReference type="PROSITE" id="PS50071"/>
    </source>
</evidence>
<evidence type="ECO:0000313" key="10">
    <source>
        <dbReference type="RefSeq" id="XP_031556142.1"/>
    </source>
</evidence>
<dbReference type="PANTHER" id="PTHR24333:SF5">
    <property type="entry name" value="VENT HOMEOBOX"/>
    <property type="match status" value="1"/>
</dbReference>
<dbReference type="InterPro" id="IPR009057">
    <property type="entry name" value="Homeodomain-like_sf"/>
</dbReference>
<protein>
    <submittedName>
        <fullName evidence="10">Homeobox expressed in ES cells 1-like</fullName>
    </submittedName>
</protein>
<keyword evidence="4 5" id="KW-0539">Nucleus</keyword>
<feature type="domain" description="Homeobox" evidence="8">
    <location>
        <begin position="106"/>
        <end position="166"/>
    </location>
</feature>
<dbReference type="RefSeq" id="XP_031556142.1">
    <property type="nucleotide sequence ID" value="XM_031700282.1"/>
</dbReference>
<dbReference type="CDD" id="cd00086">
    <property type="entry name" value="homeodomain"/>
    <property type="match status" value="1"/>
</dbReference>
<proteinExistence type="predicted"/>
<dbReference type="PROSITE" id="PS00027">
    <property type="entry name" value="HOMEOBOX_1"/>
    <property type="match status" value="1"/>
</dbReference>
<dbReference type="Pfam" id="PF00046">
    <property type="entry name" value="Homeodomain"/>
    <property type="match status" value="1"/>
</dbReference>
<dbReference type="Proteomes" id="UP000515163">
    <property type="component" value="Unplaced"/>
</dbReference>
<evidence type="ECO:0000256" key="4">
    <source>
        <dbReference type="ARBA" id="ARBA00023242"/>
    </source>
</evidence>
<dbReference type="InterPro" id="IPR001356">
    <property type="entry name" value="HD"/>
</dbReference>
<dbReference type="InParanoid" id="A0A6P8HU48"/>
<dbReference type="InterPro" id="IPR050848">
    <property type="entry name" value="Homeobox_TF"/>
</dbReference>
<feature type="region of interest" description="Disordered" evidence="7">
    <location>
        <begin position="84"/>
        <end position="112"/>
    </location>
</feature>
<dbReference type="InterPro" id="IPR017970">
    <property type="entry name" value="Homeobox_CS"/>
</dbReference>
<name>A0A6P8HU48_ACTTE</name>
<feature type="compositionally biased region" description="Basic and acidic residues" evidence="7">
    <location>
        <begin position="95"/>
        <end position="108"/>
    </location>
</feature>
<dbReference type="SUPFAM" id="SSF46689">
    <property type="entry name" value="Homeodomain-like"/>
    <property type="match status" value="1"/>
</dbReference>
<dbReference type="PANTHER" id="PTHR24333">
    <property type="entry name" value="HOMEO BOX HB9 LIKE A-RELATED"/>
    <property type="match status" value="1"/>
</dbReference>
<evidence type="ECO:0000256" key="3">
    <source>
        <dbReference type="ARBA" id="ARBA00023155"/>
    </source>
</evidence>
<reference evidence="10" key="1">
    <citation type="submission" date="2025-08" db="UniProtKB">
        <authorList>
            <consortium name="RefSeq"/>
        </authorList>
    </citation>
    <scope>IDENTIFICATION</scope>
    <source>
        <tissue evidence="10">Tentacle</tissue>
    </source>
</reference>
<organism evidence="9 10">
    <name type="scientific">Actinia tenebrosa</name>
    <name type="common">Australian red waratah sea anemone</name>
    <dbReference type="NCBI Taxonomy" id="6105"/>
    <lineage>
        <taxon>Eukaryota</taxon>
        <taxon>Metazoa</taxon>
        <taxon>Cnidaria</taxon>
        <taxon>Anthozoa</taxon>
        <taxon>Hexacorallia</taxon>
        <taxon>Actiniaria</taxon>
        <taxon>Actiniidae</taxon>
        <taxon>Actinia</taxon>
    </lineage>
</organism>
<dbReference type="GO" id="GO:0005634">
    <property type="term" value="C:nucleus"/>
    <property type="evidence" value="ECO:0007669"/>
    <property type="project" value="UniProtKB-SubCell"/>
</dbReference>